<evidence type="ECO:0000256" key="4">
    <source>
        <dbReference type="ARBA" id="ARBA00022692"/>
    </source>
</evidence>
<dbReference type="STRING" id="501010.NOSIN_21645"/>
<gene>
    <name evidence="10" type="ORF">HNR06_002259</name>
    <name evidence="11" type="ORF">NOSIN_21645</name>
</gene>
<dbReference type="Proteomes" id="UP000584931">
    <property type="component" value="Unassembled WGS sequence"/>
</dbReference>
<organism evidence="11 12">
    <name type="scientific">Nocardiopsis sinuspersici</name>
    <dbReference type="NCBI Taxonomy" id="501010"/>
    <lineage>
        <taxon>Bacteria</taxon>
        <taxon>Bacillati</taxon>
        <taxon>Actinomycetota</taxon>
        <taxon>Actinomycetes</taxon>
        <taxon>Streptosporangiales</taxon>
        <taxon>Nocardiopsidaceae</taxon>
        <taxon>Nocardiopsis</taxon>
    </lineage>
</organism>
<evidence type="ECO:0000256" key="5">
    <source>
        <dbReference type="ARBA" id="ARBA00022970"/>
    </source>
</evidence>
<dbReference type="PANTHER" id="PTHR11795:SF442">
    <property type="entry name" value="ABC TRANSPORTER ATP-BINDING PROTEIN"/>
    <property type="match status" value="1"/>
</dbReference>
<evidence type="ECO:0000256" key="7">
    <source>
        <dbReference type="ARBA" id="ARBA00023136"/>
    </source>
</evidence>
<keyword evidence="5" id="KW-0029">Amino-acid transport</keyword>
<keyword evidence="4 9" id="KW-0812">Transmembrane</keyword>
<feature type="transmembrane region" description="Helical" evidence="9">
    <location>
        <begin position="229"/>
        <end position="257"/>
    </location>
</feature>
<comment type="caution">
    <text evidence="11">The sequence shown here is derived from an EMBL/GenBank/DDBJ whole genome shotgun (WGS) entry which is preliminary data.</text>
</comment>
<comment type="subcellular location">
    <subcellularLocation>
        <location evidence="1">Cell membrane</location>
        <topology evidence="1">Multi-pass membrane protein</topology>
    </subcellularLocation>
</comment>
<accession>A0A7Y9XE48</accession>
<proteinExistence type="inferred from homology"/>
<dbReference type="Proteomes" id="UP000189004">
    <property type="component" value="Unassembled WGS sequence"/>
</dbReference>
<keyword evidence="12" id="KW-1185">Reference proteome</keyword>
<sequence length="299" mass="30774">MSTVILLAITGLGLGALYFLIASGLSLIFGLMDVLNFAHGAFLAIGAYGTWWAAEYLPGAGPAGFGFLLAVAFGVAAGTLAATLVELCVIRPLYGRHREQILATVGLSLAVPALIQAVWGADPLTFPKPELVSGAASVLGVHIPRDRFLLILAAVAVFAALWLFNSRTRYGLIVRAGVQDRAMVTALGIDVRRAFTLVFAIGGAAAALAGALSGLYFGVVTPTQGLSLLIFAFIVVVIGGTTSLTGCAIASVTVGLIQQFANYYTVAGLGDIAVVIVLALVLLTRQGGLTAKKSAERVA</sequence>
<dbReference type="CDD" id="cd06582">
    <property type="entry name" value="TM_PBP1_LivH_like"/>
    <property type="match status" value="1"/>
</dbReference>
<dbReference type="EMBL" id="MCOK01000001">
    <property type="protein sequence ID" value="OOC56105.1"/>
    <property type="molecule type" value="Genomic_DNA"/>
</dbReference>
<reference evidence="11" key="1">
    <citation type="submission" date="2016-08" db="EMBL/GenBank/DDBJ databases">
        <authorList>
            <person name="Seilhamer J.J."/>
        </authorList>
    </citation>
    <scope>NUCLEOTIDE SEQUENCE [LARGE SCALE GENOMIC DNA]</scope>
    <source>
        <strain evidence="11">UTMC102</strain>
    </source>
</reference>
<evidence type="ECO:0000313" key="12">
    <source>
        <dbReference type="Proteomes" id="UP000189004"/>
    </source>
</evidence>
<evidence type="ECO:0000256" key="6">
    <source>
        <dbReference type="ARBA" id="ARBA00022989"/>
    </source>
</evidence>
<feature type="transmembrane region" description="Helical" evidence="9">
    <location>
        <begin position="263"/>
        <end position="283"/>
    </location>
</feature>
<dbReference type="Pfam" id="PF02653">
    <property type="entry name" value="BPD_transp_2"/>
    <property type="match status" value="1"/>
</dbReference>
<protein>
    <submittedName>
        <fullName evidence="11">ABC transporter permease</fullName>
    </submittedName>
    <submittedName>
        <fullName evidence="10">Branched-chain amino acid transport system permease protein</fullName>
    </submittedName>
</protein>
<feature type="transmembrane region" description="Helical" evidence="9">
    <location>
        <begin position="101"/>
        <end position="121"/>
    </location>
</feature>
<evidence type="ECO:0000313" key="11">
    <source>
        <dbReference type="EMBL" id="OOC56105.1"/>
    </source>
</evidence>
<dbReference type="InterPro" id="IPR001851">
    <property type="entry name" value="ABC_transp_permease"/>
</dbReference>
<evidence type="ECO:0000313" key="13">
    <source>
        <dbReference type="Proteomes" id="UP000584931"/>
    </source>
</evidence>
<keyword evidence="2" id="KW-0813">Transport</keyword>
<keyword evidence="3" id="KW-1003">Cell membrane</keyword>
<dbReference type="GO" id="GO:0006865">
    <property type="term" value="P:amino acid transport"/>
    <property type="evidence" value="ECO:0007669"/>
    <property type="project" value="UniProtKB-KW"/>
</dbReference>
<name>A0A1V3C5T5_9ACTN</name>
<feature type="transmembrane region" description="Helical" evidence="9">
    <location>
        <begin position="195"/>
        <end position="217"/>
    </location>
</feature>
<reference evidence="12" key="2">
    <citation type="submission" date="2016-08" db="EMBL/GenBank/DDBJ databases">
        <authorList>
            <person name="Tokovenko B."/>
            <person name="Kalinowski J."/>
        </authorList>
    </citation>
    <scope>NUCLEOTIDE SEQUENCE [LARGE SCALE GENOMIC DNA]</scope>
    <source>
        <strain evidence="12">UTMC102</strain>
    </source>
</reference>
<dbReference type="AlphaFoldDB" id="A0A1V3C5T5"/>
<evidence type="ECO:0000256" key="2">
    <source>
        <dbReference type="ARBA" id="ARBA00022448"/>
    </source>
</evidence>
<comment type="similarity">
    <text evidence="8">Belongs to the binding-protein-dependent transport system permease family. LivHM subfamily.</text>
</comment>
<dbReference type="PANTHER" id="PTHR11795">
    <property type="entry name" value="BRANCHED-CHAIN AMINO ACID TRANSPORT SYSTEM PERMEASE PROTEIN LIVH"/>
    <property type="match status" value="1"/>
</dbReference>
<evidence type="ECO:0000256" key="8">
    <source>
        <dbReference type="ARBA" id="ARBA00037998"/>
    </source>
</evidence>
<feature type="transmembrane region" description="Helical" evidence="9">
    <location>
        <begin position="148"/>
        <end position="165"/>
    </location>
</feature>
<keyword evidence="6 9" id="KW-1133">Transmembrane helix</keyword>
<dbReference type="GO" id="GO:0005886">
    <property type="term" value="C:plasma membrane"/>
    <property type="evidence" value="ECO:0007669"/>
    <property type="project" value="UniProtKB-SubCell"/>
</dbReference>
<dbReference type="RefSeq" id="WP_077692542.1">
    <property type="nucleotide sequence ID" value="NZ_JACCHL010000001.1"/>
</dbReference>
<dbReference type="OrthoDB" id="9807115at2"/>
<feature type="transmembrane region" description="Helical" evidence="9">
    <location>
        <begin position="65"/>
        <end position="89"/>
    </location>
</feature>
<evidence type="ECO:0000256" key="9">
    <source>
        <dbReference type="SAM" id="Phobius"/>
    </source>
</evidence>
<evidence type="ECO:0000256" key="3">
    <source>
        <dbReference type="ARBA" id="ARBA00022475"/>
    </source>
</evidence>
<evidence type="ECO:0000256" key="1">
    <source>
        <dbReference type="ARBA" id="ARBA00004651"/>
    </source>
</evidence>
<accession>A0A1V3C5T5</accession>
<feature type="transmembrane region" description="Helical" evidence="9">
    <location>
        <begin position="34"/>
        <end position="53"/>
    </location>
</feature>
<dbReference type="GO" id="GO:0022857">
    <property type="term" value="F:transmembrane transporter activity"/>
    <property type="evidence" value="ECO:0007669"/>
    <property type="project" value="InterPro"/>
</dbReference>
<feature type="transmembrane region" description="Helical" evidence="9">
    <location>
        <begin position="6"/>
        <end position="27"/>
    </location>
</feature>
<evidence type="ECO:0000313" key="10">
    <source>
        <dbReference type="EMBL" id="NYH52670.1"/>
    </source>
</evidence>
<dbReference type="InterPro" id="IPR052157">
    <property type="entry name" value="BCAA_transport_permease"/>
</dbReference>
<dbReference type="EMBL" id="JACCHL010000001">
    <property type="protein sequence ID" value="NYH52670.1"/>
    <property type="molecule type" value="Genomic_DNA"/>
</dbReference>
<reference evidence="10 13" key="3">
    <citation type="submission" date="2020-07" db="EMBL/GenBank/DDBJ databases">
        <title>Sequencing the genomes of 1000 actinobacteria strains.</title>
        <authorList>
            <person name="Klenk H.-P."/>
        </authorList>
    </citation>
    <scope>NUCLEOTIDE SEQUENCE [LARGE SCALE GENOMIC DNA]</scope>
    <source>
        <strain evidence="10 13">DSM 45278</strain>
    </source>
</reference>
<keyword evidence="7 9" id="KW-0472">Membrane</keyword>